<dbReference type="Gene3D" id="1.10.238.20">
    <property type="entry name" value="Pheromone/general odorant binding protein domain"/>
    <property type="match status" value="1"/>
</dbReference>
<organism evidence="2">
    <name type="scientific">Galeruca daurica</name>
    <dbReference type="NCBI Taxonomy" id="1651263"/>
    <lineage>
        <taxon>Eukaryota</taxon>
        <taxon>Metazoa</taxon>
        <taxon>Ecdysozoa</taxon>
        <taxon>Arthropoda</taxon>
        <taxon>Hexapoda</taxon>
        <taxon>Insecta</taxon>
        <taxon>Pterygota</taxon>
        <taxon>Neoptera</taxon>
        <taxon>Endopterygota</taxon>
        <taxon>Coleoptera</taxon>
        <taxon>Polyphaga</taxon>
        <taxon>Cucujiformia</taxon>
        <taxon>Chrysomeloidea</taxon>
        <taxon>Chrysomelidae</taxon>
        <taxon>Galerucinae</taxon>
        <taxon>Galerucites</taxon>
        <taxon>Galeruca</taxon>
    </lineage>
</organism>
<accession>A0A1U9W510</accession>
<gene>
    <name evidence="2" type="primary">OBP25</name>
</gene>
<dbReference type="InterPro" id="IPR036728">
    <property type="entry name" value="PBP_GOBP_sf"/>
</dbReference>
<feature type="signal peptide" evidence="1">
    <location>
        <begin position="1"/>
        <end position="16"/>
    </location>
</feature>
<feature type="chain" id="PRO_5012188819" evidence="1">
    <location>
        <begin position="17"/>
        <end position="137"/>
    </location>
</feature>
<reference evidence="2" key="1">
    <citation type="submission" date="2016-09" db="EMBL/GenBank/DDBJ databases">
        <title>Identification and Expression Profile Analysis of Odorant-binding Proteins Genes in Galeruca daurica.</title>
        <authorList>
            <person name="Li L."/>
            <person name="Pang B."/>
        </authorList>
    </citation>
    <scope>NUCLEOTIDE SEQUENCE</scope>
</reference>
<dbReference type="InterPro" id="IPR006170">
    <property type="entry name" value="PBP/GOBP"/>
</dbReference>
<name>A0A1U9W510_9CUCU</name>
<dbReference type="GO" id="GO:0005549">
    <property type="term" value="F:odorant binding"/>
    <property type="evidence" value="ECO:0007669"/>
    <property type="project" value="InterPro"/>
</dbReference>
<dbReference type="CDD" id="cd23992">
    <property type="entry name" value="PBP_GOBP"/>
    <property type="match status" value="1"/>
</dbReference>
<proteinExistence type="evidence at transcript level"/>
<protein>
    <submittedName>
        <fullName evidence="2">Odorant-binding protein</fullName>
    </submittedName>
</protein>
<keyword evidence="1" id="KW-0732">Signal</keyword>
<dbReference type="AlphaFoldDB" id="A0A1U9W510"/>
<sequence>MKTVFVFLCVLVAVLARGLPNLPENERIKLAEVHRSCQSNPKTFCDENKLKNLFNNINDPQVGTHMLCMAVKAGLMRPNGDFDIPYLKQKVGLVVRDHSKVDGLIQKCTHKAENSGKTANLMWKCLVENDVQYYHQL</sequence>
<dbReference type="SMART" id="SM00708">
    <property type="entry name" value="PhBP"/>
    <property type="match status" value="1"/>
</dbReference>
<dbReference type="EMBL" id="KX900477">
    <property type="protein sequence ID" value="AQY18989.1"/>
    <property type="molecule type" value="mRNA"/>
</dbReference>
<dbReference type="Pfam" id="PF01395">
    <property type="entry name" value="PBP_GOBP"/>
    <property type="match status" value="1"/>
</dbReference>
<evidence type="ECO:0000256" key="1">
    <source>
        <dbReference type="SAM" id="SignalP"/>
    </source>
</evidence>
<evidence type="ECO:0000313" key="2">
    <source>
        <dbReference type="EMBL" id="AQY18989.1"/>
    </source>
</evidence>
<dbReference type="SUPFAM" id="SSF47565">
    <property type="entry name" value="Insect pheromone/odorant-binding proteins"/>
    <property type="match status" value="1"/>
</dbReference>